<dbReference type="SUPFAM" id="SSF48403">
    <property type="entry name" value="Ankyrin repeat"/>
    <property type="match status" value="1"/>
</dbReference>
<dbReference type="PATRIC" id="fig|1423783.4.peg.1909"/>
<reference evidence="1 2" key="1">
    <citation type="journal article" date="2015" name="Genome Announc.">
        <title>Expanding the biotechnology potential of lactobacilli through comparative genomics of 213 strains and associated genera.</title>
        <authorList>
            <person name="Sun Z."/>
            <person name="Harris H.M."/>
            <person name="McCann A."/>
            <person name="Guo C."/>
            <person name="Argimon S."/>
            <person name="Zhang W."/>
            <person name="Yang X."/>
            <person name="Jeffery I.B."/>
            <person name="Cooney J.C."/>
            <person name="Kagawa T.F."/>
            <person name="Liu W."/>
            <person name="Song Y."/>
            <person name="Salvetti E."/>
            <person name="Wrobel A."/>
            <person name="Rasinkangas P."/>
            <person name="Parkhill J."/>
            <person name="Rea M.C."/>
            <person name="O'Sullivan O."/>
            <person name="Ritari J."/>
            <person name="Douillard F.P."/>
            <person name="Paul Ross R."/>
            <person name="Yang R."/>
            <person name="Briner A.E."/>
            <person name="Felis G.E."/>
            <person name="de Vos W.M."/>
            <person name="Barrangou R."/>
            <person name="Klaenhammer T.R."/>
            <person name="Caufield P.W."/>
            <person name="Cui Y."/>
            <person name="Zhang H."/>
            <person name="O'Toole P.W."/>
        </authorList>
    </citation>
    <scope>NUCLEOTIDE SEQUENCE [LARGE SCALE GENOMIC DNA]</scope>
    <source>
        <strain evidence="1 2">DSM 15945</strain>
    </source>
</reference>
<gene>
    <name evidence="1" type="ORF">FC50_GL001864</name>
</gene>
<sequence length="143" mass="16024">MKAAIDMAKTAGKDAKTVEDTADVIGKALNCKPMKDRPSIQMENRMRASLNVEYIMSIMKLLVERGINLNGQDKDGAVPIKYLVTNNALPLYENDGIYKCLLEHGASPHLRDNFGKSPVDYANKLKFRSDFIDVVKEYEANEN</sequence>
<accession>A0A0R1TWB3</accession>
<keyword evidence="2" id="KW-1185">Reference proteome</keyword>
<evidence type="ECO:0000313" key="2">
    <source>
        <dbReference type="Proteomes" id="UP000051922"/>
    </source>
</evidence>
<dbReference type="InterPro" id="IPR036770">
    <property type="entry name" value="Ankyrin_rpt-contain_sf"/>
</dbReference>
<name>A0A0R1TWB3_9LACO</name>
<dbReference type="AlphaFoldDB" id="A0A0R1TWB3"/>
<dbReference type="Gene3D" id="1.25.40.20">
    <property type="entry name" value="Ankyrin repeat-containing domain"/>
    <property type="match status" value="1"/>
</dbReference>
<protein>
    <submittedName>
        <fullName evidence="1">Uncharacterized protein</fullName>
    </submittedName>
</protein>
<comment type="caution">
    <text evidence="1">The sequence shown here is derived from an EMBL/GenBank/DDBJ whole genome shotgun (WGS) entry which is preliminary data.</text>
</comment>
<dbReference type="STRING" id="1423783.FC50_GL001864"/>
<dbReference type="EMBL" id="AZFJ01000054">
    <property type="protein sequence ID" value="KRL85070.1"/>
    <property type="molecule type" value="Genomic_DNA"/>
</dbReference>
<evidence type="ECO:0000313" key="1">
    <source>
        <dbReference type="EMBL" id="KRL85070.1"/>
    </source>
</evidence>
<proteinExistence type="predicted"/>
<dbReference type="Proteomes" id="UP000051922">
    <property type="component" value="Unassembled WGS sequence"/>
</dbReference>
<organism evidence="1 2">
    <name type="scientific">Lacticaseibacillus pantheris DSM 15945 = JCM 12539 = NBRC 106106</name>
    <dbReference type="NCBI Taxonomy" id="1423783"/>
    <lineage>
        <taxon>Bacteria</taxon>
        <taxon>Bacillati</taxon>
        <taxon>Bacillota</taxon>
        <taxon>Bacilli</taxon>
        <taxon>Lactobacillales</taxon>
        <taxon>Lactobacillaceae</taxon>
        <taxon>Lacticaseibacillus</taxon>
    </lineage>
</organism>